<organism evidence="1 2">
    <name type="scientific">Nostoc paludosum FACHB-159</name>
    <dbReference type="NCBI Taxonomy" id="2692908"/>
    <lineage>
        <taxon>Bacteria</taxon>
        <taxon>Bacillati</taxon>
        <taxon>Cyanobacteriota</taxon>
        <taxon>Cyanophyceae</taxon>
        <taxon>Nostocales</taxon>
        <taxon>Nostocaceae</taxon>
        <taxon>Nostoc</taxon>
    </lineage>
</organism>
<evidence type="ECO:0000313" key="2">
    <source>
        <dbReference type="Proteomes" id="UP000637383"/>
    </source>
</evidence>
<accession>A0ABR8KM84</accession>
<dbReference type="Proteomes" id="UP000637383">
    <property type="component" value="Unassembled WGS sequence"/>
</dbReference>
<dbReference type="RefSeq" id="WP_190960317.1">
    <property type="nucleotide sequence ID" value="NZ_JACJTU010000125.1"/>
</dbReference>
<name>A0ABR8KM84_9NOSO</name>
<protein>
    <submittedName>
        <fullName evidence="1">Uncharacterized protein</fullName>
    </submittedName>
</protein>
<evidence type="ECO:0000313" key="1">
    <source>
        <dbReference type="EMBL" id="MBD2739844.1"/>
    </source>
</evidence>
<sequence length="350" mass="40055">MTHITYSQQQLHLKSLAQLKRTYSEIGCTIEVRDRRRRNAWISAIASHQAAQLQKIARLAKDEQAIAQGEFEQYIEEQAEAVAPEPLTTVEINFYHHEVYCGKELIAYITYDHSEFVTQPWLVMVNGKELFRDTTVTKCQRFIEWHHKDGTLNLFALTEVPEVPTISEISCYDQEAFADGQLVASISYDHENYQDLYWRVLVNDVEIFRDTTPARCHSYIKQQYQQGTLPVQKPFSEPCTIGNEVMLRIFNEYEKCGLELLEDGIYHNNVKLGQVGCTDGNWWVILGSCGQQQYSDSVFDAVGSLLEGDVVGDAKVADCEQLLDLPFEELTAEDWQRLRAYKPVPGLVAA</sequence>
<comment type="caution">
    <text evidence="1">The sequence shown here is derived from an EMBL/GenBank/DDBJ whole genome shotgun (WGS) entry which is preliminary data.</text>
</comment>
<keyword evidence="2" id="KW-1185">Reference proteome</keyword>
<proteinExistence type="predicted"/>
<reference evidence="1 2" key="1">
    <citation type="journal article" date="2020" name="ISME J.">
        <title>Comparative genomics reveals insights into cyanobacterial evolution and habitat adaptation.</title>
        <authorList>
            <person name="Chen M.Y."/>
            <person name="Teng W.K."/>
            <person name="Zhao L."/>
            <person name="Hu C.X."/>
            <person name="Zhou Y.K."/>
            <person name="Han B.P."/>
            <person name="Song L.R."/>
            <person name="Shu W.S."/>
        </authorList>
    </citation>
    <scope>NUCLEOTIDE SEQUENCE [LARGE SCALE GENOMIC DNA]</scope>
    <source>
        <strain evidence="1 2">FACHB-159</strain>
    </source>
</reference>
<dbReference type="EMBL" id="JACJTU010000125">
    <property type="protein sequence ID" value="MBD2739844.1"/>
    <property type="molecule type" value="Genomic_DNA"/>
</dbReference>
<gene>
    <name evidence="1" type="ORF">H6H03_39425</name>
</gene>